<accession>A0A9D4Z948</accession>
<keyword evidence="3" id="KW-1185">Reference proteome</keyword>
<sequence length="142" mass="15751">MQVERLGELCSRPSLRDPKLSTHPIPFYAEIDVLLKMLASGGGWVPMKSPIVGAACTSTADENVVEPFNQVAIVEVMHCMHLCSLAAEYKHPIALSNNRSMEIIYKFVQLERGLKALMQYYGVMLDSVFGVAIILPSFQKAH</sequence>
<organism evidence="2 3">
    <name type="scientific">Adiantum capillus-veneris</name>
    <name type="common">Maidenhair fern</name>
    <dbReference type="NCBI Taxonomy" id="13818"/>
    <lineage>
        <taxon>Eukaryota</taxon>
        <taxon>Viridiplantae</taxon>
        <taxon>Streptophyta</taxon>
        <taxon>Embryophyta</taxon>
        <taxon>Tracheophyta</taxon>
        <taxon>Polypodiopsida</taxon>
        <taxon>Polypodiidae</taxon>
        <taxon>Polypodiales</taxon>
        <taxon>Pteridineae</taxon>
        <taxon>Pteridaceae</taxon>
        <taxon>Vittarioideae</taxon>
        <taxon>Adiantum</taxon>
    </lineage>
</organism>
<dbReference type="EMBL" id="JABFUD020000019">
    <property type="protein sequence ID" value="KAI5065425.1"/>
    <property type="molecule type" value="Genomic_DNA"/>
</dbReference>
<comment type="caution">
    <text evidence="2">The sequence shown here is derived from an EMBL/GenBank/DDBJ whole genome shotgun (WGS) entry which is preliminary data.</text>
</comment>
<feature type="transmembrane region" description="Helical" evidence="1">
    <location>
        <begin position="120"/>
        <end position="138"/>
    </location>
</feature>
<reference evidence="2" key="1">
    <citation type="submission" date="2021-01" db="EMBL/GenBank/DDBJ databases">
        <title>Adiantum capillus-veneris genome.</title>
        <authorList>
            <person name="Fang Y."/>
            <person name="Liao Q."/>
        </authorList>
    </citation>
    <scope>NUCLEOTIDE SEQUENCE</scope>
    <source>
        <strain evidence="2">H3</strain>
        <tissue evidence="2">Leaf</tissue>
    </source>
</reference>
<protein>
    <submittedName>
        <fullName evidence="2">Uncharacterized protein</fullName>
    </submittedName>
</protein>
<evidence type="ECO:0000313" key="2">
    <source>
        <dbReference type="EMBL" id="KAI5065425.1"/>
    </source>
</evidence>
<gene>
    <name evidence="2" type="ORF">GOP47_0020120</name>
</gene>
<keyword evidence="1" id="KW-1133">Transmembrane helix</keyword>
<dbReference type="Proteomes" id="UP000886520">
    <property type="component" value="Chromosome 19"/>
</dbReference>
<proteinExistence type="predicted"/>
<evidence type="ECO:0000256" key="1">
    <source>
        <dbReference type="SAM" id="Phobius"/>
    </source>
</evidence>
<keyword evidence="1" id="KW-0472">Membrane</keyword>
<dbReference type="AlphaFoldDB" id="A0A9D4Z948"/>
<keyword evidence="1" id="KW-0812">Transmembrane</keyword>
<name>A0A9D4Z948_ADICA</name>
<evidence type="ECO:0000313" key="3">
    <source>
        <dbReference type="Proteomes" id="UP000886520"/>
    </source>
</evidence>